<accession>X1H3S3</accession>
<protein>
    <submittedName>
        <fullName evidence="1">Uncharacterized protein</fullName>
    </submittedName>
</protein>
<organism evidence="1">
    <name type="scientific">marine sediment metagenome</name>
    <dbReference type="NCBI Taxonomy" id="412755"/>
    <lineage>
        <taxon>unclassified sequences</taxon>
        <taxon>metagenomes</taxon>
        <taxon>ecological metagenomes</taxon>
    </lineage>
</organism>
<dbReference type="EMBL" id="BARU01031821">
    <property type="protein sequence ID" value="GAH64047.1"/>
    <property type="molecule type" value="Genomic_DNA"/>
</dbReference>
<reference evidence="1" key="1">
    <citation type="journal article" date="2014" name="Front. Microbiol.">
        <title>High frequency of phylogenetically diverse reductive dehalogenase-homologous genes in deep subseafloor sedimentary metagenomes.</title>
        <authorList>
            <person name="Kawai M."/>
            <person name="Futagami T."/>
            <person name="Toyoda A."/>
            <person name="Takaki Y."/>
            <person name="Nishi S."/>
            <person name="Hori S."/>
            <person name="Arai W."/>
            <person name="Tsubouchi T."/>
            <person name="Morono Y."/>
            <person name="Uchiyama I."/>
            <person name="Ito T."/>
            <person name="Fujiyama A."/>
            <person name="Inagaki F."/>
            <person name="Takami H."/>
        </authorList>
    </citation>
    <scope>NUCLEOTIDE SEQUENCE</scope>
    <source>
        <strain evidence="1">Expedition CK06-06</strain>
    </source>
</reference>
<sequence>MEEARPGMGELPPEQLGAWTRAYEPSMRMQRFAGAPEFRPELKTPEEQAEWERLAGGLFGGRVPIGAAGAAGRMARLQPPGEPSPRYEAWTGRVELGQVPTAERNVAVFLTEGVAKLGTFGIEELKRLSETPEYAALRWGEKRKGEEMTLPERLGYKDLDDFDPEAIKAQPLLSRLAAFVQLVDTIRMNERTMGYIFQRWFEDLLGPAAPTPAWAAPEMKLPGG</sequence>
<evidence type="ECO:0000313" key="1">
    <source>
        <dbReference type="EMBL" id="GAH64047.1"/>
    </source>
</evidence>
<gene>
    <name evidence="1" type="ORF">S03H2_50273</name>
</gene>
<dbReference type="AlphaFoldDB" id="X1H3S3"/>
<name>X1H3S3_9ZZZZ</name>
<comment type="caution">
    <text evidence="1">The sequence shown here is derived from an EMBL/GenBank/DDBJ whole genome shotgun (WGS) entry which is preliminary data.</text>
</comment>
<proteinExistence type="predicted"/>